<evidence type="ECO:0000256" key="1">
    <source>
        <dbReference type="SAM" id="MobiDB-lite"/>
    </source>
</evidence>
<feature type="region of interest" description="Disordered" evidence="1">
    <location>
        <begin position="26"/>
        <end position="61"/>
    </location>
</feature>
<sequence length="210" mass="23062">MDQSPKTKDEPVSLYVYDICNQDRAPHAQGRQKYGPNKHTPKWNDEDDFVKSSGTRGQSQKECCGGSIIIKLTGKRIVPEGELPNYPESKEIPPIAQRKENIKSSKSYSKEQQFFKKDSNKVRPEHTRNTFNYQSIDSPSSKPLVPVPTTTNPPLLPPTAHHIGTPELMAAAALSGSVQTGNGAPTNTGNAVVRGSVSYFNPNVQAPNMM</sequence>
<dbReference type="EMBL" id="HG994593">
    <property type="protein sequence ID" value="CAF2837974.1"/>
    <property type="molecule type" value="Genomic_DNA"/>
</dbReference>
<dbReference type="OrthoDB" id="657902at2759"/>
<accession>A0A7R8CN08</accession>
<feature type="compositionally biased region" description="Polar residues" evidence="1">
    <location>
        <begin position="52"/>
        <end position="61"/>
    </location>
</feature>
<evidence type="ECO:0000313" key="2">
    <source>
        <dbReference type="EMBL" id="CAF2837974.1"/>
    </source>
</evidence>
<keyword evidence="3" id="KW-1185">Reference proteome</keyword>
<organism evidence="2 3">
    <name type="scientific">Lepeophtheirus salmonis</name>
    <name type="common">Salmon louse</name>
    <name type="synonym">Caligus salmonis</name>
    <dbReference type="NCBI Taxonomy" id="72036"/>
    <lineage>
        <taxon>Eukaryota</taxon>
        <taxon>Metazoa</taxon>
        <taxon>Ecdysozoa</taxon>
        <taxon>Arthropoda</taxon>
        <taxon>Crustacea</taxon>
        <taxon>Multicrustacea</taxon>
        <taxon>Hexanauplia</taxon>
        <taxon>Copepoda</taxon>
        <taxon>Siphonostomatoida</taxon>
        <taxon>Caligidae</taxon>
        <taxon>Lepeophtheirus</taxon>
    </lineage>
</organism>
<proteinExistence type="predicted"/>
<protein>
    <submittedName>
        <fullName evidence="2">(salmon louse) hypothetical protein</fullName>
    </submittedName>
</protein>
<name>A0A7R8CN08_LEPSM</name>
<feature type="region of interest" description="Disordered" evidence="1">
    <location>
        <begin position="84"/>
        <end position="123"/>
    </location>
</feature>
<gene>
    <name evidence="2" type="ORF">LSAA_5386</name>
</gene>
<reference evidence="2" key="1">
    <citation type="submission" date="2021-02" db="EMBL/GenBank/DDBJ databases">
        <authorList>
            <person name="Bekaert M."/>
        </authorList>
    </citation>
    <scope>NUCLEOTIDE SEQUENCE</scope>
    <source>
        <strain evidence="2">IoA-00</strain>
    </source>
</reference>
<evidence type="ECO:0000313" key="3">
    <source>
        <dbReference type="Proteomes" id="UP000675881"/>
    </source>
</evidence>
<feature type="compositionally biased region" description="Basic and acidic residues" evidence="1">
    <location>
        <begin position="113"/>
        <end position="123"/>
    </location>
</feature>
<dbReference type="Proteomes" id="UP000675881">
    <property type="component" value="Chromosome 14"/>
</dbReference>
<dbReference type="AlphaFoldDB" id="A0A7R8CN08"/>